<reference evidence="3 4" key="1">
    <citation type="journal article" date="2014" name="Int. J. Syst. Evol. Microbiol.">
        <title>Phylogenomics and the dynamic genome evolution of the genus Streptococcus.</title>
        <authorList>
            <consortium name="The Broad Institute Genome Sequencing Platform"/>
            <person name="Richards V.P."/>
            <person name="Palmer S.R."/>
            <person name="Pavinski Bitar P.D."/>
            <person name="Qin X."/>
            <person name="Weinstock G.M."/>
            <person name="Highlander S.K."/>
            <person name="Town C.D."/>
            <person name="Burne R.A."/>
            <person name="Stanhope M.J."/>
        </authorList>
    </citation>
    <scope>NUCLEOTIDE SEQUENCE [LARGE SCALE GENOMIC DNA]</scope>
    <source>
        <strain evidence="3 4">2285-97</strain>
    </source>
</reference>
<dbReference type="STRING" id="764291.STRUR_1542"/>
<dbReference type="Proteomes" id="UP000005388">
    <property type="component" value="Unassembled WGS sequence"/>
</dbReference>
<dbReference type="eggNOG" id="COG4980">
    <property type="taxonomic scope" value="Bacteria"/>
</dbReference>
<evidence type="ECO:0008006" key="5">
    <source>
        <dbReference type="Google" id="ProtNLM"/>
    </source>
</evidence>
<feature type="compositionally biased region" description="Basic and acidic residues" evidence="1">
    <location>
        <begin position="111"/>
        <end position="151"/>
    </location>
</feature>
<organism evidence="3 4">
    <name type="scientific">Streptococcus urinalis 2285-97</name>
    <dbReference type="NCBI Taxonomy" id="764291"/>
    <lineage>
        <taxon>Bacteria</taxon>
        <taxon>Bacillati</taxon>
        <taxon>Bacillota</taxon>
        <taxon>Bacilli</taxon>
        <taxon>Lactobacillales</taxon>
        <taxon>Streptococcaceae</taxon>
        <taxon>Streptococcus</taxon>
    </lineage>
</organism>
<name>G5KHV7_9STRE</name>
<evidence type="ECO:0000256" key="2">
    <source>
        <dbReference type="SAM" id="SignalP"/>
    </source>
</evidence>
<sequence>MSKLLKSVIVGAASGAAAAYFMTTEKGQELQAKAKAAYEAYKENPEEYHQIAKVKTTEYKDLAVDTFKDYKSKFDNGELTKEDILNKVSQTADQVTRFATEKVNDVKEGLTKSSDDIEYHIKSEESDPKEDIIIEYPFEEKPEENADKEDSSNISHKN</sequence>
<dbReference type="EMBL" id="AEUZ02000001">
    <property type="protein sequence ID" value="EHJ56581.1"/>
    <property type="molecule type" value="Genomic_DNA"/>
</dbReference>
<keyword evidence="4" id="KW-1185">Reference proteome</keyword>
<feature type="region of interest" description="Disordered" evidence="1">
    <location>
        <begin position="111"/>
        <end position="158"/>
    </location>
</feature>
<dbReference type="Pfam" id="PF12732">
    <property type="entry name" value="YtxH"/>
    <property type="match status" value="1"/>
</dbReference>
<keyword evidence="2" id="KW-0732">Signal</keyword>
<dbReference type="AlphaFoldDB" id="G5KHV7"/>
<comment type="caution">
    <text evidence="3">The sequence shown here is derived from an EMBL/GenBank/DDBJ whole genome shotgun (WGS) entry which is preliminary data.</text>
</comment>
<evidence type="ECO:0000313" key="3">
    <source>
        <dbReference type="EMBL" id="EHJ56581.1"/>
    </source>
</evidence>
<proteinExistence type="predicted"/>
<evidence type="ECO:0000313" key="4">
    <source>
        <dbReference type="Proteomes" id="UP000005388"/>
    </source>
</evidence>
<dbReference type="InterPro" id="IPR024623">
    <property type="entry name" value="YtxH"/>
</dbReference>
<feature type="chain" id="PRO_5038725543" description="YtxH-like protein" evidence="2">
    <location>
        <begin position="20"/>
        <end position="158"/>
    </location>
</feature>
<accession>G5KHV7</accession>
<evidence type="ECO:0000256" key="1">
    <source>
        <dbReference type="SAM" id="MobiDB-lite"/>
    </source>
</evidence>
<dbReference type="RefSeq" id="WP_006739331.1">
    <property type="nucleotide sequence ID" value="NZ_AEUZ02000001.1"/>
</dbReference>
<gene>
    <name evidence="3" type="ORF">STRUR_1542</name>
</gene>
<protein>
    <recommendedName>
        <fullName evidence="5">YtxH-like protein</fullName>
    </recommendedName>
</protein>
<feature type="signal peptide" evidence="2">
    <location>
        <begin position="1"/>
        <end position="19"/>
    </location>
</feature>